<dbReference type="AlphaFoldDB" id="A0A453N3F8"/>
<reference evidence="2" key="1">
    <citation type="journal article" date="2014" name="Science">
        <title>Ancient hybridizations among the ancestral genomes of bread wheat.</title>
        <authorList>
            <consortium name="International Wheat Genome Sequencing Consortium,"/>
            <person name="Marcussen T."/>
            <person name="Sandve S.R."/>
            <person name="Heier L."/>
            <person name="Spannagl M."/>
            <person name="Pfeifer M."/>
            <person name="Jakobsen K.S."/>
            <person name="Wulff B.B."/>
            <person name="Steuernagel B."/>
            <person name="Mayer K.F."/>
            <person name="Olsen O.A."/>
        </authorList>
    </citation>
    <scope>NUCLEOTIDE SEQUENCE [LARGE SCALE GENOMIC DNA]</scope>
    <source>
        <strain evidence="2">cv. AL8/78</strain>
    </source>
</reference>
<keyword evidence="2" id="KW-1185">Reference proteome</keyword>
<sequence length="74" mass="8662">MWSLLSTTFPFCPPLSFQFLLHNFVELMGIPRYVRGKVAEEQEKICSNISFLGKSIRYNELLSKLILRPDKEKL</sequence>
<accession>A0A453N3F8</accession>
<reference evidence="1" key="4">
    <citation type="submission" date="2019-03" db="UniProtKB">
        <authorList>
            <consortium name="EnsemblPlants"/>
        </authorList>
    </citation>
    <scope>IDENTIFICATION</scope>
</reference>
<evidence type="ECO:0000313" key="2">
    <source>
        <dbReference type="Proteomes" id="UP000015105"/>
    </source>
</evidence>
<reference evidence="1" key="5">
    <citation type="journal article" date="2021" name="G3 (Bethesda)">
        <title>Aegilops tauschii genome assembly Aet v5.0 features greater sequence contiguity and improved annotation.</title>
        <authorList>
            <person name="Wang L."/>
            <person name="Zhu T."/>
            <person name="Rodriguez J.C."/>
            <person name="Deal K.R."/>
            <person name="Dubcovsky J."/>
            <person name="McGuire P.E."/>
            <person name="Lux T."/>
            <person name="Spannagl M."/>
            <person name="Mayer K.F.X."/>
            <person name="Baldrich P."/>
            <person name="Meyers B.C."/>
            <person name="Huo N."/>
            <person name="Gu Y.Q."/>
            <person name="Zhou H."/>
            <person name="Devos K.M."/>
            <person name="Bennetzen J.L."/>
            <person name="Unver T."/>
            <person name="Budak H."/>
            <person name="Gulick P.J."/>
            <person name="Galiba G."/>
            <person name="Kalapos B."/>
            <person name="Nelson D.R."/>
            <person name="Li P."/>
            <person name="You F.M."/>
            <person name="Luo M.C."/>
            <person name="Dvorak J."/>
        </authorList>
    </citation>
    <scope>NUCLEOTIDE SEQUENCE [LARGE SCALE GENOMIC DNA]</scope>
    <source>
        <strain evidence="1">cv. AL8/78</strain>
    </source>
</reference>
<reference evidence="1" key="3">
    <citation type="journal article" date="2017" name="Nature">
        <title>Genome sequence of the progenitor of the wheat D genome Aegilops tauschii.</title>
        <authorList>
            <person name="Luo M.C."/>
            <person name="Gu Y.Q."/>
            <person name="Puiu D."/>
            <person name="Wang H."/>
            <person name="Twardziok S.O."/>
            <person name="Deal K.R."/>
            <person name="Huo N."/>
            <person name="Zhu T."/>
            <person name="Wang L."/>
            <person name="Wang Y."/>
            <person name="McGuire P.E."/>
            <person name="Liu S."/>
            <person name="Long H."/>
            <person name="Ramasamy R.K."/>
            <person name="Rodriguez J.C."/>
            <person name="Van S.L."/>
            <person name="Yuan L."/>
            <person name="Wang Z."/>
            <person name="Xia Z."/>
            <person name="Xiao L."/>
            <person name="Anderson O.D."/>
            <person name="Ouyang S."/>
            <person name="Liang Y."/>
            <person name="Zimin A.V."/>
            <person name="Pertea G."/>
            <person name="Qi P."/>
            <person name="Bennetzen J.L."/>
            <person name="Dai X."/>
            <person name="Dawson M.W."/>
            <person name="Muller H.G."/>
            <person name="Kugler K."/>
            <person name="Rivarola-Duarte L."/>
            <person name="Spannagl M."/>
            <person name="Mayer K.F.X."/>
            <person name="Lu F.H."/>
            <person name="Bevan M.W."/>
            <person name="Leroy P."/>
            <person name="Li P."/>
            <person name="You F.M."/>
            <person name="Sun Q."/>
            <person name="Liu Z."/>
            <person name="Lyons E."/>
            <person name="Wicker T."/>
            <person name="Salzberg S.L."/>
            <person name="Devos K.M."/>
            <person name="Dvorak J."/>
        </authorList>
    </citation>
    <scope>NUCLEOTIDE SEQUENCE [LARGE SCALE GENOMIC DNA]</scope>
    <source>
        <strain evidence="1">cv. AL8/78</strain>
    </source>
</reference>
<organism evidence="1 2">
    <name type="scientific">Aegilops tauschii subsp. strangulata</name>
    <name type="common">Goatgrass</name>
    <dbReference type="NCBI Taxonomy" id="200361"/>
    <lineage>
        <taxon>Eukaryota</taxon>
        <taxon>Viridiplantae</taxon>
        <taxon>Streptophyta</taxon>
        <taxon>Embryophyta</taxon>
        <taxon>Tracheophyta</taxon>
        <taxon>Spermatophyta</taxon>
        <taxon>Magnoliopsida</taxon>
        <taxon>Liliopsida</taxon>
        <taxon>Poales</taxon>
        <taxon>Poaceae</taxon>
        <taxon>BOP clade</taxon>
        <taxon>Pooideae</taxon>
        <taxon>Triticodae</taxon>
        <taxon>Triticeae</taxon>
        <taxon>Triticinae</taxon>
        <taxon>Aegilops</taxon>
    </lineage>
</organism>
<dbReference type="EnsemblPlants" id="AET6Gv20209700.2">
    <property type="protein sequence ID" value="AET6Gv20209700.2"/>
    <property type="gene ID" value="AET6Gv20209700"/>
</dbReference>
<dbReference type="Proteomes" id="UP000015105">
    <property type="component" value="Chromosome 6D"/>
</dbReference>
<name>A0A453N3F8_AEGTS</name>
<evidence type="ECO:0000313" key="1">
    <source>
        <dbReference type="EnsemblPlants" id="AET6Gv20209700.2"/>
    </source>
</evidence>
<reference evidence="2" key="2">
    <citation type="journal article" date="2017" name="Nat. Plants">
        <title>The Aegilops tauschii genome reveals multiple impacts of transposons.</title>
        <authorList>
            <person name="Zhao G."/>
            <person name="Zou C."/>
            <person name="Li K."/>
            <person name="Wang K."/>
            <person name="Li T."/>
            <person name="Gao L."/>
            <person name="Zhang X."/>
            <person name="Wang H."/>
            <person name="Yang Z."/>
            <person name="Liu X."/>
            <person name="Jiang W."/>
            <person name="Mao L."/>
            <person name="Kong X."/>
            <person name="Jiao Y."/>
            <person name="Jia J."/>
        </authorList>
    </citation>
    <scope>NUCLEOTIDE SEQUENCE [LARGE SCALE GENOMIC DNA]</scope>
    <source>
        <strain evidence="2">cv. AL8/78</strain>
    </source>
</reference>
<proteinExistence type="predicted"/>
<dbReference type="Gramene" id="AET6Gv20209700.2">
    <property type="protein sequence ID" value="AET6Gv20209700.2"/>
    <property type="gene ID" value="AET6Gv20209700"/>
</dbReference>
<protein>
    <submittedName>
        <fullName evidence="1">Uncharacterized protein</fullName>
    </submittedName>
</protein>